<evidence type="ECO:0000256" key="2">
    <source>
        <dbReference type="ARBA" id="ARBA00022729"/>
    </source>
</evidence>
<protein>
    <recommendedName>
        <fullName evidence="3">NodB homology domain-containing protein</fullName>
    </recommendedName>
</protein>
<name>A0ABP7SN01_9BACT</name>
<dbReference type="PROSITE" id="PS51677">
    <property type="entry name" value="NODB"/>
    <property type="match status" value="1"/>
</dbReference>
<evidence type="ECO:0000313" key="4">
    <source>
        <dbReference type="EMBL" id="GAA4013897.1"/>
    </source>
</evidence>
<dbReference type="SUPFAM" id="SSF88713">
    <property type="entry name" value="Glycoside hydrolase/deacetylase"/>
    <property type="match status" value="1"/>
</dbReference>
<dbReference type="PANTHER" id="PTHR34216">
    <property type="match status" value="1"/>
</dbReference>
<sequence length="250" mass="28250">MMKNIERNPIVAILAYHKIGDPPEKGWPTWSYVSASVFEQQLAYLAKNQWTVIDLDTFLKGFEQPEILPDQAVLITFDDGYRSNLIVALPLLRQFSYPGVIFVPTGFIDGYNAFDADIFYEPEEPICSWEELKELERQGVSVQSHGVWHRHFSTLSVAEQVVEVVQSKAEIEARLNKTLKVFSFPYGDDGLNSSQTEELLAEAGYRAACLYNGTSFEVKSALPYRLERIPIGPDTDMSLVLKLDNCSTRG</sequence>
<evidence type="ECO:0000313" key="5">
    <source>
        <dbReference type="Proteomes" id="UP001500567"/>
    </source>
</evidence>
<dbReference type="EMBL" id="BAABDJ010000035">
    <property type="protein sequence ID" value="GAA4013897.1"/>
    <property type="molecule type" value="Genomic_DNA"/>
</dbReference>
<feature type="domain" description="NodB homology" evidence="3">
    <location>
        <begin position="71"/>
        <end position="250"/>
    </location>
</feature>
<accession>A0ABP7SN01</accession>
<evidence type="ECO:0000259" key="3">
    <source>
        <dbReference type="PROSITE" id="PS51677"/>
    </source>
</evidence>
<reference evidence="5" key="1">
    <citation type="journal article" date="2019" name="Int. J. Syst. Evol. Microbiol.">
        <title>The Global Catalogue of Microorganisms (GCM) 10K type strain sequencing project: providing services to taxonomists for standard genome sequencing and annotation.</title>
        <authorList>
            <consortium name="The Broad Institute Genomics Platform"/>
            <consortium name="The Broad Institute Genome Sequencing Center for Infectious Disease"/>
            <person name="Wu L."/>
            <person name="Ma J."/>
        </authorList>
    </citation>
    <scope>NUCLEOTIDE SEQUENCE [LARGE SCALE GENOMIC DNA]</scope>
    <source>
        <strain evidence="5">JCM 17224</strain>
    </source>
</reference>
<dbReference type="InterPro" id="IPR051398">
    <property type="entry name" value="Polysacch_Deacetylase"/>
</dbReference>
<comment type="caution">
    <text evidence="4">The sequence shown here is derived from an EMBL/GenBank/DDBJ whole genome shotgun (WGS) entry which is preliminary data.</text>
</comment>
<dbReference type="InterPro" id="IPR011330">
    <property type="entry name" value="Glyco_hydro/deAcase_b/a-brl"/>
</dbReference>
<dbReference type="CDD" id="cd10918">
    <property type="entry name" value="CE4_NodB_like_5s_6s"/>
    <property type="match status" value="1"/>
</dbReference>
<dbReference type="Pfam" id="PF01522">
    <property type="entry name" value="Polysacc_deac_1"/>
    <property type="match status" value="1"/>
</dbReference>
<organism evidence="4 5">
    <name type="scientific">Hymenobacter fastidiosus</name>
    <dbReference type="NCBI Taxonomy" id="486264"/>
    <lineage>
        <taxon>Bacteria</taxon>
        <taxon>Pseudomonadati</taxon>
        <taxon>Bacteroidota</taxon>
        <taxon>Cytophagia</taxon>
        <taxon>Cytophagales</taxon>
        <taxon>Hymenobacteraceae</taxon>
        <taxon>Hymenobacter</taxon>
    </lineage>
</organism>
<gene>
    <name evidence="4" type="ORF">GCM10022408_28790</name>
</gene>
<dbReference type="Proteomes" id="UP001500567">
    <property type="component" value="Unassembled WGS sequence"/>
</dbReference>
<dbReference type="PANTHER" id="PTHR34216:SF3">
    <property type="entry name" value="POLY-BETA-1,6-N-ACETYL-D-GLUCOSAMINE N-DEACETYLASE"/>
    <property type="match status" value="1"/>
</dbReference>
<keyword evidence="2" id="KW-0732">Signal</keyword>
<keyword evidence="5" id="KW-1185">Reference proteome</keyword>
<comment type="subcellular location">
    <subcellularLocation>
        <location evidence="1">Secreted</location>
    </subcellularLocation>
</comment>
<evidence type="ECO:0000256" key="1">
    <source>
        <dbReference type="ARBA" id="ARBA00004613"/>
    </source>
</evidence>
<dbReference type="Gene3D" id="3.20.20.370">
    <property type="entry name" value="Glycoside hydrolase/deacetylase"/>
    <property type="match status" value="1"/>
</dbReference>
<dbReference type="InterPro" id="IPR002509">
    <property type="entry name" value="NODB_dom"/>
</dbReference>
<proteinExistence type="predicted"/>